<organism evidence="2 3">
    <name type="scientific">Candidatus Roizmanbacteria bacterium GW2011_GWA2_35_19</name>
    <dbReference type="NCBI Taxonomy" id="1618478"/>
    <lineage>
        <taxon>Bacteria</taxon>
        <taxon>Candidatus Roizmaniibacteriota</taxon>
    </lineage>
</organism>
<evidence type="ECO:0000313" key="2">
    <source>
        <dbReference type="EMBL" id="KKP70661.1"/>
    </source>
</evidence>
<keyword evidence="1" id="KW-1133">Transmembrane helix</keyword>
<feature type="transmembrane region" description="Helical" evidence="1">
    <location>
        <begin position="142"/>
        <end position="161"/>
    </location>
</feature>
<sequence>MELIKIYIFLSLILITSLVANPILAQPRRLGTPTMAPRPTIAPTIEGQSRPAVEAGPRFAACDLCGYCPPNPPPQSWSSCQKCLYPDINPDPAGQESLAVDPETNSLIAGAPGRMYTFLGCITTGSGGFTEEGSAGGVIQSLLRVIFSTVGGIAFLYLLYGSFIVATSQNDPEKINYGKRVISGAIIGLIFSLSSVFIINLIANQVLKIPGFGEVPTH</sequence>
<dbReference type="EMBL" id="LBQC01000039">
    <property type="protein sequence ID" value="KKP70661.1"/>
    <property type="molecule type" value="Genomic_DNA"/>
</dbReference>
<evidence type="ECO:0000313" key="3">
    <source>
        <dbReference type="Proteomes" id="UP000034457"/>
    </source>
</evidence>
<comment type="caution">
    <text evidence="2">The sequence shown here is derived from an EMBL/GenBank/DDBJ whole genome shotgun (WGS) entry which is preliminary data.</text>
</comment>
<feature type="transmembrane region" description="Helical" evidence="1">
    <location>
        <begin position="6"/>
        <end position="25"/>
    </location>
</feature>
<keyword evidence="1" id="KW-0472">Membrane</keyword>
<dbReference type="AlphaFoldDB" id="A0A0G0C3K8"/>
<name>A0A0G0C3K8_9BACT</name>
<dbReference type="Proteomes" id="UP000034457">
    <property type="component" value="Unassembled WGS sequence"/>
</dbReference>
<protein>
    <submittedName>
        <fullName evidence="2">Uncharacterized protein</fullName>
    </submittedName>
</protein>
<dbReference type="STRING" id="1618478.UR68_C0039G0012"/>
<evidence type="ECO:0000256" key="1">
    <source>
        <dbReference type="SAM" id="Phobius"/>
    </source>
</evidence>
<proteinExistence type="predicted"/>
<keyword evidence="1" id="KW-0812">Transmembrane</keyword>
<accession>A0A0G0C3K8</accession>
<reference evidence="2 3" key="1">
    <citation type="journal article" date="2015" name="Nature">
        <title>rRNA introns, odd ribosomes, and small enigmatic genomes across a large radiation of phyla.</title>
        <authorList>
            <person name="Brown C.T."/>
            <person name="Hug L.A."/>
            <person name="Thomas B.C."/>
            <person name="Sharon I."/>
            <person name="Castelle C.J."/>
            <person name="Singh A."/>
            <person name="Wilkins M.J."/>
            <person name="Williams K.H."/>
            <person name="Banfield J.F."/>
        </authorList>
    </citation>
    <scope>NUCLEOTIDE SEQUENCE [LARGE SCALE GENOMIC DNA]</scope>
</reference>
<gene>
    <name evidence="2" type="ORF">UR68_C0039G0012</name>
</gene>
<feature type="transmembrane region" description="Helical" evidence="1">
    <location>
        <begin position="181"/>
        <end position="203"/>
    </location>
</feature>